<dbReference type="WBParaSite" id="nRc.2.0.1.t42975-RA">
    <property type="protein sequence ID" value="nRc.2.0.1.t42975-RA"/>
    <property type="gene ID" value="nRc.2.0.1.g42975"/>
</dbReference>
<reference evidence="2" key="1">
    <citation type="submission" date="2022-11" db="UniProtKB">
        <authorList>
            <consortium name="WormBaseParasite"/>
        </authorList>
    </citation>
    <scope>IDENTIFICATION</scope>
</reference>
<dbReference type="AlphaFoldDB" id="A0A915KVZ9"/>
<evidence type="ECO:0000313" key="1">
    <source>
        <dbReference type="Proteomes" id="UP000887565"/>
    </source>
</evidence>
<accession>A0A915KVZ9</accession>
<name>A0A915KVZ9_ROMCU</name>
<dbReference type="Proteomes" id="UP000887565">
    <property type="component" value="Unplaced"/>
</dbReference>
<protein>
    <submittedName>
        <fullName evidence="2">Ribosomal protein S10</fullName>
    </submittedName>
</protein>
<organism evidence="1 2">
    <name type="scientific">Romanomermis culicivorax</name>
    <name type="common">Nematode worm</name>
    <dbReference type="NCBI Taxonomy" id="13658"/>
    <lineage>
        <taxon>Eukaryota</taxon>
        <taxon>Metazoa</taxon>
        <taxon>Ecdysozoa</taxon>
        <taxon>Nematoda</taxon>
        <taxon>Enoplea</taxon>
        <taxon>Dorylaimia</taxon>
        <taxon>Mermithida</taxon>
        <taxon>Mermithoidea</taxon>
        <taxon>Mermithidae</taxon>
        <taxon>Romanomermis</taxon>
    </lineage>
</organism>
<evidence type="ECO:0000313" key="2">
    <source>
        <dbReference type="WBParaSite" id="nRc.2.0.1.t42975-RA"/>
    </source>
</evidence>
<proteinExistence type="predicted"/>
<sequence length="135" mass="15697">MAAATNVRHALISGRKMQKKLHSRIPLLWKPAFVSSCNLQAQQSPPKPMIRCAQLKMGQYLRFVYTSLFRRTKRNEAAFPTEELQFHRSKNELNFKLNVLEINLSQAFVETIQIFSKKDKTKKGRNNAGKKIEHR</sequence>
<keyword evidence="1" id="KW-1185">Reference proteome</keyword>